<protein>
    <recommendedName>
        <fullName evidence="1">DZANK-type domain-containing protein</fullName>
    </recommendedName>
</protein>
<dbReference type="EMBL" id="BARW01006233">
    <property type="protein sequence ID" value="GAI87291.1"/>
    <property type="molecule type" value="Genomic_DNA"/>
</dbReference>
<gene>
    <name evidence="2" type="ORF">S12H4_13079</name>
</gene>
<organism evidence="2">
    <name type="scientific">marine sediment metagenome</name>
    <dbReference type="NCBI Taxonomy" id="412755"/>
    <lineage>
        <taxon>unclassified sequences</taxon>
        <taxon>metagenomes</taxon>
        <taxon>ecological metagenomes</taxon>
    </lineage>
</organism>
<feature type="domain" description="DZANK-type" evidence="1">
    <location>
        <begin position="30"/>
        <end position="71"/>
    </location>
</feature>
<dbReference type="AlphaFoldDB" id="X1T7C7"/>
<sequence>MFKVETRPTTERYCPNGHEPLFDLLPEGDHSVKFCHICGASILEREAIYDAALCANCNNPVNPSWNYCPYCDQGRERVKRG</sequence>
<accession>X1T7C7</accession>
<evidence type="ECO:0000259" key="1">
    <source>
        <dbReference type="Pfam" id="PF12773"/>
    </source>
</evidence>
<proteinExistence type="predicted"/>
<reference evidence="2" key="1">
    <citation type="journal article" date="2014" name="Front. Microbiol.">
        <title>High frequency of phylogenetically diverse reductive dehalogenase-homologous genes in deep subseafloor sedimentary metagenomes.</title>
        <authorList>
            <person name="Kawai M."/>
            <person name="Futagami T."/>
            <person name="Toyoda A."/>
            <person name="Takaki Y."/>
            <person name="Nishi S."/>
            <person name="Hori S."/>
            <person name="Arai W."/>
            <person name="Tsubouchi T."/>
            <person name="Morono Y."/>
            <person name="Uchiyama I."/>
            <person name="Ito T."/>
            <person name="Fujiyama A."/>
            <person name="Inagaki F."/>
            <person name="Takami H."/>
        </authorList>
    </citation>
    <scope>NUCLEOTIDE SEQUENCE</scope>
    <source>
        <strain evidence="2">Expedition CK06-06</strain>
    </source>
</reference>
<dbReference type="InterPro" id="IPR025874">
    <property type="entry name" value="DZR"/>
</dbReference>
<dbReference type="Pfam" id="PF12773">
    <property type="entry name" value="DZR"/>
    <property type="match status" value="1"/>
</dbReference>
<name>X1T7C7_9ZZZZ</name>
<comment type="caution">
    <text evidence="2">The sequence shown here is derived from an EMBL/GenBank/DDBJ whole genome shotgun (WGS) entry which is preliminary data.</text>
</comment>
<evidence type="ECO:0000313" key="2">
    <source>
        <dbReference type="EMBL" id="GAI87291.1"/>
    </source>
</evidence>